<dbReference type="InterPro" id="IPR017900">
    <property type="entry name" value="4Fe4S_Fe_S_CS"/>
</dbReference>
<evidence type="ECO:0000259" key="4">
    <source>
        <dbReference type="PROSITE" id="PS51379"/>
    </source>
</evidence>
<dbReference type="InterPro" id="IPR004108">
    <property type="entry name" value="Fe_hydrogenase_lsu_C"/>
</dbReference>
<dbReference type="InterPro" id="IPR009016">
    <property type="entry name" value="Fe_hydrogenase"/>
</dbReference>
<dbReference type="GO" id="GO:0046872">
    <property type="term" value="F:metal ion binding"/>
    <property type="evidence" value="ECO:0007669"/>
    <property type="project" value="UniProtKB-KW"/>
</dbReference>
<evidence type="ECO:0000256" key="3">
    <source>
        <dbReference type="ARBA" id="ARBA00023014"/>
    </source>
</evidence>
<comment type="caution">
    <text evidence="5">The sequence shown here is derived from an EMBL/GenBank/DDBJ whole genome shotgun (WGS) entry which is preliminary data.</text>
</comment>
<dbReference type="Gene3D" id="3.40.950.10">
    <property type="entry name" value="Fe-only Hydrogenase (Larger Subunit), Chain L, domain 3"/>
    <property type="match status" value="1"/>
</dbReference>
<keyword evidence="6" id="KW-1185">Reference proteome</keyword>
<dbReference type="GO" id="GO:0051536">
    <property type="term" value="F:iron-sulfur cluster binding"/>
    <property type="evidence" value="ECO:0007669"/>
    <property type="project" value="UniProtKB-KW"/>
</dbReference>
<protein>
    <submittedName>
        <fullName evidence="5">Iron hydrogenase 1</fullName>
        <ecNumber evidence="5">1.12.7.2</ecNumber>
    </submittedName>
</protein>
<evidence type="ECO:0000256" key="2">
    <source>
        <dbReference type="ARBA" id="ARBA00023004"/>
    </source>
</evidence>
<keyword evidence="3" id="KW-0411">Iron-sulfur</keyword>
<feature type="domain" description="4Fe-4S ferredoxin-type" evidence="4">
    <location>
        <begin position="179"/>
        <end position="208"/>
    </location>
</feature>
<accession>A0A0L6Z5R1</accession>
<reference evidence="6" key="1">
    <citation type="submission" date="2015-08" db="EMBL/GenBank/DDBJ databases">
        <title>Genome sequence of the strict anaerobe Clostridium homopropionicum LuHBu1 (DSM 5847T).</title>
        <authorList>
            <person name="Poehlein A."/>
            <person name="Beck M."/>
            <person name="Schiel-Bengelsdorf B."/>
            <person name="Bengelsdorf F.R."/>
            <person name="Daniel R."/>
            <person name="Duerre P."/>
        </authorList>
    </citation>
    <scope>NUCLEOTIDE SEQUENCE [LARGE SCALE GENOMIC DNA]</scope>
    <source>
        <strain evidence="6">DSM 5847</strain>
    </source>
</reference>
<dbReference type="Pfam" id="PF02906">
    <property type="entry name" value="Fe_hyd_lg_C"/>
    <property type="match status" value="1"/>
</dbReference>
<dbReference type="Pfam" id="PF00037">
    <property type="entry name" value="Fer4"/>
    <property type="match status" value="1"/>
</dbReference>
<dbReference type="PROSITE" id="PS00198">
    <property type="entry name" value="4FE4S_FER_1"/>
    <property type="match status" value="1"/>
</dbReference>
<dbReference type="PANTHER" id="PTHR11615">
    <property type="entry name" value="NITRATE, FORMATE, IRON DEHYDROGENASE"/>
    <property type="match status" value="1"/>
</dbReference>
<dbReference type="Pfam" id="PF13247">
    <property type="entry name" value="Fer4_11"/>
    <property type="match status" value="1"/>
</dbReference>
<evidence type="ECO:0000256" key="1">
    <source>
        <dbReference type="ARBA" id="ARBA00022723"/>
    </source>
</evidence>
<dbReference type="EC" id="1.12.7.2" evidence="5"/>
<dbReference type="PATRIC" id="fig|1121318.3.peg.3193"/>
<dbReference type="Gene3D" id="3.30.70.20">
    <property type="match status" value="2"/>
</dbReference>
<proteinExistence type="predicted"/>
<evidence type="ECO:0000313" key="6">
    <source>
        <dbReference type="Proteomes" id="UP000037043"/>
    </source>
</evidence>
<keyword evidence="1" id="KW-0479">Metal-binding</keyword>
<dbReference type="InterPro" id="IPR050340">
    <property type="entry name" value="Cytosolic_Fe-S_CAF"/>
</dbReference>
<dbReference type="GO" id="GO:0008901">
    <property type="term" value="F:ferredoxin hydrogenase activity"/>
    <property type="evidence" value="ECO:0007669"/>
    <property type="project" value="UniProtKB-EC"/>
</dbReference>
<dbReference type="EMBL" id="LHUR01000042">
    <property type="protein sequence ID" value="KOA18297.1"/>
    <property type="molecule type" value="Genomic_DNA"/>
</dbReference>
<dbReference type="AlphaFoldDB" id="A0A0L6Z5R1"/>
<gene>
    <name evidence="5" type="ORF">CLHOM_31940</name>
</gene>
<evidence type="ECO:0000313" key="5">
    <source>
        <dbReference type="EMBL" id="KOA18297.1"/>
    </source>
</evidence>
<dbReference type="Proteomes" id="UP000037043">
    <property type="component" value="Unassembled WGS sequence"/>
</dbReference>
<dbReference type="SUPFAM" id="SSF54862">
    <property type="entry name" value="4Fe-4S ferredoxins"/>
    <property type="match status" value="1"/>
</dbReference>
<dbReference type="InterPro" id="IPR027631">
    <property type="entry name" value="Mono_FeFe_hydrog"/>
</dbReference>
<organism evidence="5 6">
    <name type="scientific">Clostridium homopropionicum DSM 5847</name>
    <dbReference type="NCBI Taxonomy" id="1121318"/>
    <lineage>
        <taxon>Bacteria</taxon>
        <taxon>Bacillati</taxon>
        <taxon>Bacillota</taxon>
        <taxon>Clostridia</taxon>
        <taxon>Eubacteriales</taxon>
        <taxon>Clostridiaceae</taxon>
        <taxon>Clostridium</taxon>
    </lineage>
</organism>
<dbReference type="InterPro" id="IPR017896">
    <property type="entry name" value="4Fe4S_Fe-S-bd"/>
</dbReference>
<dbReference type="STRING" id="36844.SAMN04488501_101289"/>
<keyword evidence="5" id="KW-0560">Oxidoreductase</keyword>
<dbReference type="NCBIfam" id="TIGR04105">
    <property type="entry name" value="FeFe_hydrog_B1"/>
    <property type="match status" value="1"/>
</dbReference>
<sequence length="495" mass="54676">MAAFETELKKLKYEVLKEVAILAKEDKLTQEEIENIPYSIIKGEKPKYRCCVYHERAIIKERAKLAAGYIPNGDKPSPLVKAKDQDQIMYIIEAACDRCPINKYTITEACRGCLQHSCMEACNFNAIYKVNGRAYINQDVCKECGMCKSACPYNAVSEVMRPCKVACPTNGLAIDPNDRRAIINKDECIDCGACMTACPFGAISDRSYMVPVINKLENKEKVYAVIAPAIVGQFGREVTVGQIVGGLKELGFTEVIEAACGADAVTAHEAMEFVERMEKGDKFMTTSCCPGFVSYIEKKFPDQVDRISNTVSPMIAAGRLIKKKEKDATVVFIGPCTAKKSEIRRDNLKDAVDYVLTFEEIEAIFGAYNIQVEQLEDNEINDASALGRGFAEGGGVSAAVESYIKSKDINIRFNPVKISGHSNLRKFMLLAKNGRLPGNFFEGMMCEGGCIGGAAAVCDQKKTKILLNKFSKESKIQQVISNERIKEFEGVELNK</sequence>
<name>A0A0L6Z5R1_9CLOT</name>
<dbReference type="RefSeq" id="WP_052222647.1">
    <property type="nucleotide sequence ID" value="NZ_LHUR01000042.1"/>
</dbReference>
<keyword evidence="2" id="KW-0408">Iron</keyword>
<dbReference type="PROSITE" id="PS51379">
    <property type="entry name" value="4FE4S_FER_2"/>
    <property type="match status" value="2"/>
</dbReference>
<dbReference type="SUPFAM" id="SSF53920">
    <property type="entry name" value="Fe-only hydrogenase"/>
    <property type="match status" value="1"/>
</dbReference>
<feature type="domain" description="4Fe-4S ferredoxin-type" evidence="4">
    <location>
        <begin position="132"/>
        <end position="161"/>
    </location>
</feature>